<dbReference type="Proteomes" id="UP000265703">
    <property type="component" value="Unassembled WGS sequence"/>
</dbReference>
<keyword evidence="3" id="KW-1185">Reference proteome</keyword>
<protein>
    <recommendedName>
        <fullName evidence="1">RNase H type-1 domain-containing protein</fullName>
    </recommendedName>
</protein>
<dbReference type="InterPro" id="IPR012337">
    <property type="entry name" value="RNaseH-like_sf"/>
</dbReference>
<dbReference type="STRING" id="658196.A0A397SN16"/>
<evidence type="ECO:0000313" key="2">
    <source>
        <dbReference type="EMBL" id="RIA87503.1"/>
    </source>
</evidence>
<dbReference type="AlphaFoldDB" id="A0A397SN16"/>
<dbReference type="GO" id="GO:0004523">
    <property type="term" value="F:RNA-DNA hybrid ribonuclease activity"/>
    <property type="evidence" value="ECO:0007669"/>
    <property type="project" value="InterPro"/>
</dbReference>
<reference evidence="2 3" key="1">
    <citation type="submission" date="2018-06" db="EMBL/GenBank/DDBJ databases">
        <title>Comparative genomics reveals the genomic features of Rhizophagus irregularis, R. cerebriforme, R. diaphanum and Gigaspora rosea, and their symbiotic lifestyle signature.</title>
        <authorList>
            <person name="Morin E."/>
            <person name="San Clemente H."/>
            <person name="Chen E.C.H."/>
            <person name="De La Providencia I."/>
            <person name="Hainaut M."/>
            <person name="Kuo A."/>
            <person name="Kohler A."/>
            <person name="Murat C."/>
            <person name="Tang N."/>
            <person name="Roy S."/>
            <person name="Loubradou J."/>
            <person name="Henrissat B."/>
            <person name="Grigoriev I.V."/>
            <person name="Corradi N."/>
            <person name="Roux C."/>
            <person name="Martin F.M."/>
        </authorList>
    </citation>
    <scope>NUCLEOTIDE SEQUENCE [LARGE SCALE GENOMIC DNA]</scope>
    <source>
        <strain evidence="2 3">DAOM 227022</strain>
    </source>
</reference>
<evidence type="ECO:0000313" key="3">
    <source>
        <dbReference type="Proteomes" id="UP000265703"/>
    </source>
</evidence>
<sequence>MGSIYRKMFKHKLGLASTTPNNVIENYWMYNCKKIEDNQIQSKITNFIVAINNTNILGNIYNIRFKKIQMDFWLEQSILKEFPYTKSALHKNSKYKGSFIIGMIKLINENNFQIDITKEIQNIIEGGNLPIRNILKKDSNNYKIREMWRNNRIMYFEQLISQDKIMLMNWNEIKTIWITESRNNKTYNFGIFEPKWFIKLSKKVLMNYNKSRRIKEKYLNNIKMLQRDFVELHNPPEIKVLKQREWITYINNEEINIGKLIKRNEDKITIQHWIREIESEEKSPSQNRSIIKECTGCSQNDFSLQNYNAYNCIKEIKRLESWELTKVKKLTKEKKYEISPSFYQIKDIIHNKLDTHRIINPSSSQPEITLIEQYVEDGPTKDLLSSLKYAIHHSNNKYLEFYTDGSMKQINNIQTMGSAFIQTSDNFDKITFTASSEKWASPLKAELISIVSVLLILNKNSKVKIFTDCQSIITYFYSHKKEDYWSNIRNNFKNNNNLLWTILFDIIITNNIEIELIKVKAHSNDYYNNIVDTLAKRALVDPKIEFKTNSTKQIKYWIKWNNYSIEKNLRSFLKIISYNNLLSEWLSLYRNKSYLQQDINWKWTMLALNYGRSNQITDNKLSNTFKRKIKFIFEDFPTIEKLKQFQYNLYKNKNCFKCNQQKETFLHLWHCQQTISIMEQIIIEAKQYLQELIIENLPDNHKNKSNNISININNILNWNSLLINHKIINLLKGLIDNNIVYILKKYVIKDKIIEEILGLFIEFLQFHSFECIWKERCELVKEKEKKDNITKKDKKLFSYNSNLDNTYKYKISFDLSHNLVNYIYNNGNLLDFERGDISTSIR</sequence>
<accession>A0A397SN16</accession>
<dbReference type="GO" id="GO:0003676">
    <property type="term" value="F:nucleic acid binding"/>
    <property type="evidence" value="ECO:0007669"/>
    <property type="project" value="InterPro"/>
</dbReference>
<dbReference type="InterPro" id="IPR036397">
    <property type="entry name" value="RNaseH_sf"/>
</dbReference>
<gene>
    <name evidence="2" type="ORF">C1645_740065</name>
</gene>
<dbReference type="EMBL" id="QKYT01000305">
    <property type="protein sequence ID" value="RIA87503.1"/>
    <property type="molecule type" value="Genomic_DNA"/>
</dbReference>
<dbReference type="PROSITE" id="PS50879">
    <property type="entry name" value="RNASE_H_1"/>
    <property type="match status" value="1"/>
</dbReference>
<evidence type="ECO:0000259" key="1">
    <source>
        <dbReference type="PROSITE" id="PS50879"/>
    </source>
</evidence>
<comment type="caution">
    <text evidence="2">The sequence shown here is derived from an EMBL/GenBank/DDBJ whole genome shotgun (WGS) entry which is preliminary data.</text>
</comment>
<dbReference type="InterPro" id="IPR002156">
    <property type="entry name" value="RNaseH_domain"/>
</dbReference>
<name>A0A397SN16_9GLOM</name>
<organism evidence="2 3">
    <name type="scientific">Glomus cerebriforme</name>
    <dbReference type="NCBI Taxonomy" id="658196"/>
    <lineage>
        <taxon>Eukaryota</taxon>
        <taxon>Fungi</taxon>
        <taxon>Fungi incertae sedis</taxon>
        <taxon>Mucoromycota</taxon>
        <taxon>Glomeromycotina</taxon>
        <taxon>Glomeromycetes</taxon>
        <taxon>Glomerales</taxon>
        <taxon>Glomeraceae</taxon>
        <taxon>Glomus</taxon>
    </lineage>
</organism>
<dbReference type="OrthoDB" id="2438584at2759"/>
<dbReference type="Gene3D" id="3.30.420.10">
    <property type="entry name" value="Ribonuclease H-like superfamily/Ribonuclease H"/>
    <property type="match status" value="1"/>
</dbReference>
<dbReference type="Pfam" id="PF00075">
    <property type="entry name" value="RNase_H"/>
    <property type="match status" value="1"/>
</dbReference>
<proteinExistence type="predicted"/>
<feature type="domain" description="RNase H type-1" evidence="1">
    <location>
        <begin position="395"/>
        <end position="540"/>
    </location>
</feature>
<dbReference type="SUPFAM" id="SSF53098">
    <property type="entry name" value="Ribonuclease H-like"/>
    <property type="match status" value="1"/>
</dbReference>